<keyword evidence="5 18" id="KW-0479">Metal-binding</keyword>
<name>A0A7I7UE93_MYCPV</name>
<proteinExistence type="inferred from homology"/>
<dbReference type="PANTHER" id="PTHR46696:SF4">
    <property type="entry name" value="BIOTIN BIOSYNTHESIS CYTOCHROME P450"/>
    <property type="match status" value="1"/>
</dbReference>
<evidence type="ECO:0000256" key="2">
    <source>
        <dbReference type="ARBA" id="ARBA00010617"/>
    </source>
</evidence>
<comment type="pathway">
    <text evidence="13">Steroid metabolism; cholesterol degradation.</text>
</comment>
<keyword evidence="12" id="KW-0753">Steroid metabolism</keyword>
<dbReference type="EMBL" id="AP022599">
    <property type="protein sequence ID" value="BBY79390.1"/>
    <property type="molecule type" value="Genomic_DNA"/>
</dbReference>
<comment type="similarity">
    <text evidence="2 18">Belongs to the cytochrome P450 family.</text>
</comment>
<evidence type="ECO:0000256" key="1">
    <source>
        <dbReference type="ARBA" id="ARBA00001971"/>
    </source>
</evidence>
<keyword evidence="10" id="KW-0443">Lipid metabolism</keyword>
<dbReference type="PRINTS" id="PR00359">
    <property type="entry name" value="BP450"/>
</dbReference>
<keyword evidence="9 18" id="KW-0503">Monooxygenase</keyword>
<dbReference type="InterPro" id="IPR036396">
    <property type="entry name" value="Cyt_P450_sf"/>
</dbReference>
<evidence type="ECO:0000256" key="5">
    <source>
        <dbReference type="ARBA" id="ARBA00022723"/>
    </source>
</evidence>
<dbReference type="GO" id="GO:0008395">
    <property type="term" value="F:steroid hydroxylase activity"/>
    <property type="evidence" value="ECO:0007669"/>
    <property type="project" value="TreeGrafter"/>
</dbReference>
<keyword evidence="3" id="KW-0153">Cholesterol metabolism</keyword>
<evidence type="ECO:0000256" key="18">
    <source>
        <dbReference type="RuleBase" id="RU000461"/>
    </source>
</evidence>
<evidence type="ECO:0000256" key="8">
    <source>
        <dbReference type="ARBA" id="ARBA00023004"/>
    </source>
</evidence>
<evidence type="ECO:0000256" key="10">
    <source>
        <dbReference type="ARBA" id="ARBA00023098"/>
    </source>
</evidence>
<evidence type="ECO:0000256" key="6">
    <source>
        <dbReference type="ARBA" id="ARBA00022963"/>
    </source>
</evidence>
<keyword evidence="20" id="KW-1185">Reference proteome</keyword>
<keyword evidence="11" id="KW-1207">Sterol metabolism</keyword>
<evidence type="ECO:0000256" key="3">
    <source>
        <dbReference type="ARBA" id="ARBA00022548"/>
    </source>
</evidence>
<dbReference type="GO" id="GO:0020037">
    <property type="term" value="F:heme binding"/>
    <property type="evidence" value="ECO:0007669"/>
    <property type="project" value="InterPro"/>
</dbReference>
<evidence type="ECO:0000256" key="7">
    <source>
        <dbReference type="ARBA" id="ARBA00023002"/>
    </source>
</evidence>
<dbReference type="Proteomes" id="UP000467252">
    <property type="component" value="Chromosome"/>
</dbReference>
<gene>
    <name evidence="19" type="ORF">MPUL_05480</name>
</gene>
<protein>
    <recommendedName>
        <fullName evidence="14">Steroid C26-monooxygenase</fullName>
    </recommendedName>
    <alternativeName>
        <fullName evidence="15">Cholest-4-en-3-one C26-monooxygenase</fullName>
    </alternativeName>
    <alternativeName>
        <fullName evidence="17">Cholesterol C26-monooxygenase</fullName>
    </alternativeName>
    <alternativeName>
        <fullName evidence="16">Steroid C27-monooxygenase</fullName>
    </alternativeName>
</protein>
<evidence type="ECO:0000256" key="4">
    <source>
        <dbReference type="ARBA" id="ARBA00022617"/>
    </source>
</evidence>
<evidence type="ECO:0000256" key="9">
    <source>
        <dbReference type="ARBA" id="ARBA00023033"/>
    </source>
</evidence>
<accession>A0A7I7UE93</accession>
<reference evidence="19 20" key="1">
    <citation type="journal article" date="2019" name="Emerg. Microbes Infect.">
        <title>Comprehensive subspecies identification of 175 nontuberculous mycobacteria species based on 7547 genomic profiles.</title>
        <authorList>
            <person name="Matsumoto Y."/>
            <person name="Kinjo T."/>
            <person name="Motooka D."/>
            <person name="Nabeya D."/>
            <person name="Jung N."/>
            <person name="Uechi K."/>
            <person name="Horii T."/>
            <person name="Iida T."/>
            <person name="Fujita J."/>
            <person name="Nakamura S."/>
        </authorList>
    </citation>
    <scope>NUCLEOTIDE SEQUENCE [LARGE SCALE GENOMIC DNA]</scope>
    <source>
        <strain evidence="19 20">JCM 6370</strain>
    </source>
</reference>
<dbReference type="RefSeq" id="WP_163896922.1">
    <property type="nucleotide sequence ID" value="NZ_AP022599.1"/>
</dbReference>
<dbReference type="AlphaFoldDB" id="A0A7I7UE93"/>
<organism evidence="19 20">
    <name type="scientific">Mycolicibacterium pulveris</name>
    <name type="common">Mycobacterium pulveris</name>
    <dbReference type="NCBI Taxonomy" id="36813"/>
    <lineage>
        <taxon>Bacteria</taxon>
        <taxon>Bacillati</taxon>
        <taxon>Actinomycetota</taxon>
        <taxon>Actinomycetes</taxon>
        <taxon>Mycobacteriales</taxon>
        <taxon>Mycobacteriaceae</taxon>
        <taxon>Mycolicibacterium</taxon>
    </lineage>
</organism>
<dbReference type="GO" id="GO:0006707">
    <property type="term" value="P:cholesterol catabolic process"/>
    <property type="evidence" value="ECO:0007669"/>
    <property type="project" value="TreeGrafter"/>
</dbReference>
<keyword evidence="8 18" id="KW-0408">Iron</keyword>
<evidence type="ECO:0000256" key="15">
    <source>
        <dbReference type="ARBA" id="ARBA00079588"/>
    </source>
</evidence>
<dbReference type="Gene3D" id="1.10.630.10">
    <property type="entry name" value="Cytochrome P450"/>
    <property type="match status" value="1"/>
</dbReference>
<dbReference type="InterPro" id="IPR001128">
    <property type="entry name" value="Cyt_P450"/>
</dbReference>
<evidence type="ECO:0000313" key="19">
    <source>
        <dbReference type="EMBL" id="BBY79390.1"/>
    </source>
</evidence>
<dbReference type="InterPro" id="IPR017972">
    <property type="entry name" value="Cyt_P450_CS"/>
</dbReference>
<dbReference type="CDD" id="cd11033">
    <property type="entry name" value="CYP142-like"/>
    <property type="match status" value="1"/>
</dbReference>
<evidence type="ECO:0000256" key="11">
    <source>
        <dbReference type="ARBA" id="ARBA00023166"/>
    </source>
</evidence>
<dbReference type="GO" id="GO:0005506">
    <property type="term" value="F:iron ion binding"/>
    <property type="evidence" value="ECO:0007669"/>
    <property type="project" value="InterPro"/>
</dbReference>
<keyword evidence="4 18" id="KW-0349">Heme</keyword>
<dbReference type="PANTHER" id="PTHR46696">
    <property type="entry name" value="P450, PUTATIVE (EUROFUNG)-RELATED"/>
    <property type="match status" value="1"/>
</dbReference>
<evidence type="ECO:0000256" key="16">
    <source>
        <dbReference type="ARBA" id="ARBA00082981"/>
    </source>
</evidence>
<keyword evidence="7 18" id="KW-0560">Oxidoreductase</keyword>
<dbReference type="InterPro" id="IPR002397">
    <property type="entry name" value="Cyt_P450_B"/>
</dbReference>
<evidence type="ECO:0000256" key="17">
    <source>
        <dbReference type="ARBA" id="ARBA00083909"/>
    </source>
</evidence>
<evidence type="ECO:0000256" key="14">
    <source>
        <dbReference type="ARBA" id="ARBA00070775"/>
    </source>
</evidence>
<evidence type="ECO:0000256" key="12">
    <source>
        <dbReference type="ARBA" id="ARBA00023221"/>
    </source>
</evidence>
<dbReference type="SUPFAM" id="SSF48264">
    <property type="entry name" value="Cytochrome P450"/>
    <property type="match status" value="1"/>
</dbReference>
<dbReference type="Pfam" id="PF00067">
    <property type="entry name" value="p450"/>
    <property type="match status" value="1"/>
</dbReference>
<sequence>MSTRVTDENAKVFATPTAYTDEVKLHEALTRLRSEAPVSWVDVPNYRPFWAITKHTDIMDIERDNLLFTNSPRPVLVTAEGDEQQAAIGVRTLIHMDDPEHRVMRAIGADWFRPKAMRALKLRVDELAKIHVDKMAALGPECDFVQQVAVNFPLYVIMSLLGVPEADFPLMLKLTQELFGSDDDEFKRGAEQAEQMSALLEMFEYFTALTKARREQPTEDLASAIANATVDGEPLSDIATMSYYAIVAAAGHDTTSATISGGMLALIENADQHAKLRDDLSLMPLATEEMIRWVTPVKAFMRTAAEDTAVRGVPIAAGESVLLSYVSGNRDEDVFDDPFRFDVTRDPNKHVSFGYGVHFCLGAALARMEVNSFFTELLPRLRSVELAGAPEYVATTFVGGLKHLPLRYSMS</sequence>
<keyword evidence="6" id="KW-0442">Lipid degradation</keyword>
<comment type="cofactor">
    <cofactor evidence="1">
        <name>heme</name>
        <dbReference type="ChEBI" id="CHEBI:30413"/>
    </cofactor>
</comment>
<evidence type="ECO:0000256" key="13">
    <source>
        <dbReference type="ARBA" id="ARBA00049645"/>
    </source>
</evidence>
<evidence type="ECO:0000313" key="20">
    <source>
        <dbReference type="Proteomes" id="UP000467252"/>
    </source>
</evidence>
<dbReference type="FunFam" id="1.10.630.10:FF:000018">
    <property type="entry name" value="Cytochrome P450 monooxygenase"/>
    <property type="match status" value="1"/>
</dbReference>
<dbReference type="GO" id="GO:0036199">
    <property type="term" value="F:cholest-4-en-3-one 26-monooxygenase activity"/>
    <property type="evidence" value="ECO:0007669"/>
    <property type="project" value="TreeGrafter"/>
</dbReference>
<dbReference type="PRINTS" id="PR00385">
    <property type="entry name" value="P450"/>
</dbReference>
<dbReference type="PROSITE" id="PS00086">
    <property type="entry name" value="CYTOCHROME_P450"/>
    <property type="match status" value="1"/>
</dbReference>